<evidence type="ECO:0000259" key="8">
    <source>
        <dbReference type="PROSITE" id="PS50109"/>
    </source>
</evidence>
<dbReference type="CDD" id="cd00156">
    <property type="entry name" value="REC"/>
    <property type="match status" value="1"/>
</dbReference>
<evidence type="ECO:0000256" key="1">
    <source>
        <dbReference type="ARBA" id="ARBA00000085"/>
    </source>
</evidence>
<dbReference type="PATRIC" id="fig|662475.6.peg.2306"/>
<dbReference type="PANTHER" id="PTHR43711">
    <property type="entry name" value="TWO-COMPONENT HISTIDINE KINASE"/>
    <property type="match status" value="1"/>
</dbReference>
<evidence type="ECO:0000256" key="4">
    <source>
        <dbReference type="ARBA" id="ARBA00022679"/>
    </source>
</evidence>
<feature type="domain" description="Response regulatory" evidence="9">
    <location>
        <begin position="1"/>
        <end position="116"/>
    </location>
</feature>
<dbReference type="SUPFAM" id="SSF55781">
    <property type="entry name" value="GAF domain-like"/>
    <property type="match status" value="1"/>
</dbReference>
<dbReference type="InterPro" id="IPR035965">
    <property type="entry name" value="PAS-like_dom_sf"/>
</dbReference>
<dbReference type="CDD" id="cd00082">
    <property type="entry name" value="HisKA"/>
    <property type="match status" value="1"/>
</dbReference>
<dbReference type="EMBL" id="AOLS01000062">
    <property type="protein sequence ID" value="EMA16527.1"/>
    <property type="molecule type" value="Genomic_DNA"/>
</dbReference>
<dbReference type="AlphaFoldDB" id="M0K585"/>
<evidence type="ECO:0000256" key="2">
    <source>
        <dbReference type="ARBA" id="ARBA00012438"/>
    </source>
</evidence>
<evidence type="ECO:0000313" key="12">
    <source>
        <dbReference type="EMBL" id="EMA16527.1"/>
    </source>
</evidence>
<name>M0K585_9EURY</name>
<evidence type="ECO:0000259" key="11">
    <source>
        <dbReference type="PROSITE" id="PS50113"/>
    </source>
</evidence>
<dbReference type="InterPro" id="IPR013656">
    <property type="entry name" value="PAS_4"/>
</dbReference>
<keyword evidence="6" id="KW-0902">Two-component regulatory system</keyword>
<comment type="catalytic activity">
    <reaction evidence="1">
        <text>ATP + protein L-histidine = ADP + protein N-phospho-L-histidine.</text>
        <dbReference type="EC" id="2.7.13.3"/>
    </reaction>
</comment>
<dbReference type="InterPro" id="IPR003594">
    <property type="entry name" value="HATPase_dom"/>
</dbReference>
<dbReference type="NCBIfam" id="TIGR00229">
    <property type="entry name" value="sensory_box"/>
    <property type="match status" value="2"/>
</dbReference>
<dbReference type="Gene3D" id="3.30.565.10">
    <property type="entry name" value="Histidine kinase-like ATPase, C-terminal domain"/>
    <property type="match status" value="1"/>
</dbReference>
<evidence type="ECO:0000313" key="13">
    <source>
        <dbReference type="Proteomes" id="UP000011687"/>
    </source>
</evidence>
<dbReference type="PROSITE" id="PS50110">
    <property type="entry name" value="RESPONSE_REGULATORY"/>
    <property type="match status" value="1"/>
</dbReference>
<dbReference type="SMART" id="SM00091">
    <property type="entry name" value="PAS"/>
    <property type="match status" value="2"/>
</dbReference>
<evidence type="ECO:0000256" key="3">
    <source>
        <dbReference type="ARBA" id="ARBA00022553"/>
    </source>
</evidence>
<dbReference type="SUPFAM" id="SSF55874">
    <property type="entry name" value="ATPase domain of HSP90 chaperone/DNA topoisomerase II/histidine kinase"/>
    <property type="match status" value="1"/>
</dbReference>
<feature type="modified residue" description="4-aspartylphosphate" evidence="7">
    <location>
        <position position="51"/>
    </location>
</feature>
<dbReference type="EC" id="2.7.13.3" evidence="2"/>
<dbReference type="InterPro" id="IPR003661">
    <property type="entry name" value="HisK_dim/P_dom"/>
</dbReference>
<dbReference type="InterPro" id="IPR011006">
    <property type="entry name" value="CheY-like_superfamily"/>
</dbReference>
<dbReference type="InterPro" id="IPR003018">
    <property type="entry name" value="GAF"/>
</dbReference>
<dbReference type="Gene3D" id="1.10.287.130">
    <property type="match status" value="1"/>
</dbReference>
<dbReference type="InterPro" id="IPR029016">
    <property type="entry name" value="GAF-like_dom_sf"/>
</dbReference>
<protein>
    <recommendedName>
        <fullName evidence="2">histidine kinase</fullName>
        <ecNumber evidence="2">2.7.13.3</ecNumber>
    </recommendedName>
</protein>
<proteinExistence type="predicted"/>
<dbReference type="InterPro" id="IPR050736">
    <property type="entry name" value="Sensor_HK_Regulatory"/>
</dbReference>
<feature type="domain" description="PAC" evidence="11">
    <location>
        <begin position="373"/>
        <end position="424"/>
    </location>
</feature>
<dbReference type="Gene3D" id="3.40.50.2300">
    <property type="match status" value="1"/>
</dbReference>
<dbReference type="Pfam" id="PF00072">
    <property type="entry name" value="Response_reg"/>
    <property type="match status" value="1"/>
</dbReference>
<dbReference type="Pfam" id="PF01590">
    <property type="entry name" value="GAF"/>
    <property type="match status" value="1"/>
</dbReference>
<dbReference type="PRINTS" id="PR00344">
    <property type="entry name" value="BCTRLSENSOR"/>
</dbReference>
<organism evidence="12 13">
    <name type="scientific">Haloarcula marismortui ATCC 33799</name>
    <dbReference type="NCBI Taxonomy" id="662475"/>
    <lineage>
        <taxon>Archaea</taxon>
        <taxon>Methanobacteriati</taxon>
        <taxon>Methanobacteriota</taxon>
        <taxon>Stenosarchaea group</taxon>
        <taxon>Halobacteria</taxon>
        <taxon>Halobacteriales</taxon>
        <taxon>Haloarculaceae</taxon>
        <taxon>Haloarcula</taxon>
    </lineage>
</organism>
<sequence>MLHVDDDPEFAEVAATFLERVGDGFSVETATNVSEGLARLAEAAFDCVVSDYDMPRTNGIDFLEAVRTEYPDLPFVLFTGKGSEEVASEAVSKGVSDYLQKGHGTERYTLLANRIQNLVAQHRAEAGLESRIEQQSALAALGKSALSGCGLQTLFEEAVELVSDALGTECTNVLEYRSDTSDFLLRAGVGWQDGLVGAAAVEAGPESQAGYTLQTGGPIVVEDLRTEDRFSGPPLLLDHGVVSGISVVIGETDDPWGVIGTHSTDQLTFTADDVTFVQNVDNLLGNAIQRHRSEQRRRESERRFREIAEVSPDTIFRLDIDGVFTFVSPAIESLLGYSPEELVDTPFRSYVPEERLEAAFDGFSRVAAGETVREFELRLTDVDGESVYVEVSASPVTHDGSVRFVQGLVRDVTNRTKRERRLERLKAQYETLIENLPEMGVFLFDRDCRYTVAGGGEISAAGLTPADFEGSTPHDLFSEAIADELEHYYREALDGHSHSFEQQYRGKHYRVQTVPVRDDNGEVISGLAVSEDVTARRERQRTLERQNERLREFAGVVSHDLRNPLNVAQGRLKLARAECDSEHLDNVAAAIERSNRLIDDLLTLASSGDEVTETASLDLGAVVDGCWQNVPTDGATLVVRSEQTVVADRGRLEQLLENLVRNAVEHAFPQSEVSLDAAEGDASDLTVTVGALEDGFYVEDTGPGIPPEERDDVFKGGYSTAADGTGFGLRIVRQIAEAHGWTVTVADGEHGGARFEVRGIETT</sequence>
<keyword evidence="4" id="KW-0808">Transferase</keyword>
<dbReference type="InterPro" id="IPR036890">
    <property type="entry name" value="HATPase_C_sf"/>
</dbReference>
<evidence type="ECO:0000259" key="10">
    <source>
        <dbReference type="PROSITE" id="PS50112"/>
    </source>
</evidence>
<dbReference type="PROSITE" id="PS50113">
    <property type="entry name" value="PAC"/>
    <property type="match status" value="2"/>
</dbReference>
<feature type="domain" description="PAS" evidence="10">
    <location>
        <begin position="300"/>
        <end position="370"/>
    </location>
</feature>
<dbReference type="SUPFAM" id="SSF47384">
    <property type="entry name" value="Homodimeric domain of signal transducing histidine kinase"/>
    <property type="match status" value="1"/>
</dbReference>
<keyword evidence="3 7" id="KW-0597">Phosphoprotein</keyword>
<dbReference type="InterPro" id="IPR036097">
    <property type="entry name" value="HisK_dim/P_sf"/>
</dbReference>
<dbReference type="Proteomes" id="UP000011687">
    <property type="component" value="Unassembled WGS sequence"/>
</dbReference>
<dbReference type="PROSITE" id="PS50109">
    <property type="entry name" value="HIS_KIN"/>
    <property type="match status" value="1"/>
</dbReference>
<evidence type="ECO:0000256" key="6">
    <source>
        <dbReference type="ARBA" id="ARBA00023012"/>
    </source>
</evidence>
<dbReference type="SMART" id="SM00065">
    <property type="entry name" value="GAF"/>
    <property type="match status" value="1"/>
</dbReference>
<dbReference type="Pfam" id="PF08448">
    <property type="entry name" value="PAS_4"/>
    <property type="match status" value="2"/>
</dbReference>
<dbReference type="Pfam" id="PF02518">
    <property type="entry name" value="HATPase_c"/>
    <property type="match status" value="1"/>
</dbReference>
<dbReference type="Gene3D" id="3.30.450.20">
    <property type="entry name" value="PAS domain"/>
    <property type="match status" value="2"/>
</dbReference>
<dbReference type="PANTHER" id="PTHR43711:SF1">
    <property type="entry name" value="HISTIDINE KINASE 1"/>
    <property type="match status" value="1"/>
</dbReference>
<accession>M0K585</accession>
<reference evidence="12 13" key="1">
    <citation type="journal article" date="2014" name="PLoS Genet.">
        <title>Phylogenetically driven sequencing of extremely halophilic archaea reveals strategies for static and dynamic osmo-response.</title>
        <authorList>
            <person name="Becker E.A."/>
            <person name="Seitzer P.M."/>
            <person name="Tritt A."/>
            <person name="Larsen D."/>
            <person name="Krusor M."/>
            <person name="Yao A.I."/>
            <person name="Wu D."/>
            <person name="Madern D."/>
            <person name="Eisen J.A."/>
            <person name="Darling A.E."/>
            <person name="Facciotti M.T."/>
        </authorList>
    </citation>
    <scope>NUCLEOTIDE SEQUENCE [LARGE SCALE GENOMIC DNA]</scope>
    <source>
        <strain evidence="12 13">ATCC 33799</strain>
    </source>
</reference>
<dbReference type="Pfam" id="PF00512">
    <property type="entry name" value="HisKA"/>
    <property type="match status" value="1"/>
</dbReference>
<dbReference type="InterPro" id="IPR000014">
    <property type="entry name" value="PAS"/>
</dbReference>
<dbReference type="Gene3D" id="3.30.450.40">
    <property type="match status" value="1"/>
</dbReference>
<dbReference type="SUPFAM" id="SSF52172">
    <property type="entry name" value="CheY-like"/>
    <property type="match status" value="1"/>
</dbReference>
<dbReference type="InterPro" id="IPR001610">
    <property type="entry name" value="PAC"/>
</dbReference>
<dbReference type="GO" id="GO:0000155">
    <property type="term" value="F:phosphorelay sensor kinase activity"/>
    <property type="evidence" value="ECO:0007669"/>
    <property type="project" value="InterPro"/>
</dbReference>
<dbReference type="SMART" id="SM00448">
    <property type="entry name" value="REC"/>
    <property type="match status" value="1"/>
</dbReference>
<comment type="caution">
    <text evidence="12">The sequence shown here is derived from an EMBL/GenBank/DDBJ whole genome shotgun (WGS) entry which is preliminary data.</text>
</comment>
<evidence type="ECO:0000259" key="9">
    <source>
        <dbReference type="PROSITE" id="PS50110"/>
    </source>
</evidence>
<evidence type="ECO:0000256" key="5">
    <source>
        <dbReference type="ARBA" id="ARBA00022777"/>
    </source>
</evidence>
<gene>
    <name evidence="12" type="ORF">C435_11820</name>
</gene>
<feature type="domain" description="Histidine kinase" evidence="8">
    <location>
        <begin position="556"/>
        <end position="763"/>
    </location>
</feature>
<dbReference type="SMART" id="SM00086">
    <property type="entry name" value="PAC"/>
    <property type="match status" value="2"/>
</dbReference>
<dbReference type="SMART" id="SM00388">
    <property type="entry name" value="HisKA"/>
    <property type="match status" value="1"/>
</dbReference>
<evidence type="ECO:0000256" key="7">
    <source>
        <dbReference type="PROSITE-ProRule" id="PRU00169"/>
    </source>
</evidence>
<keyword evidence="13" id="KW-1185">Reference proteome</keyword>
<dbReference type="SMART" id="SM00387">
    <property type="entry name" value="HATPase_c"/>
    <property type="match status" value="1"/>
</dbReference>
<dbReference type="InterPro" id="IPR004358">
    <property type="entry name" value="Sig_transdc_His_kin-like_C"/>
</dbReference>
<feature type="domain" description="PAC" evidence="11">
    <location>
        <begin position="483"/>
        <end position="545"/>
    </location>
</feature>
<dbReference type="InterPro" id="IPR000700">
    <property type="entry name" value="PAS-assoc_C"/>
</dbReference>
<dbReference type="InterPro" id="IPR005467">
    <property type="entry name" value="His_kinase_dom"/>
</dbReference>
<keyword evidence="5" id="KW-0418">Kinase</keyword>
<dbReference type="PROSITE" id="PS50112">
    <property type="entry name" value="PAS"/>
    <property type="match status" value="1"/>
</dbReference>
<dbReference type="SUPFAM" id="SSF55785">
    <property type="entry name" value="PYP-like sensor domain (PAS domain)"/>
    <property type="match status" value="2"/>
</dbReference>
<dbReference type="CDD" id="cd00130">
    <property type="entry name" value="PAS"/>
    <property type="match status" value="1"/>
</dbReference>
<dbReference type="InterPro" id="IPR001789">
    <property type="entry name" value="Sig_transdc_resp-reg_receiver"/>
</dbReference>